<organism evidence="1 2">
    <name type="scientific">Smittium simulii</name>
    <dbReference type="NCBI Taxonomy" id="133385"/>
    <lineage>
        <taxon>Eukaryota</taxon>
        <taxon>Fungi</taxon>
        <taxon>Fungi incertae sedis</taxon>
        <taxon>Zoopagomycota</taxon>
        <taxon>Kickxellomycotina</taxon>
        <taxon>Harpellomycetes</taxon>
        <taxon>Harpellales</taxon>
        <taxon>Legeriomycetaceae</taxon>
        <taxon>Smittium</taxon>
    </lineage>
</organism>
<name>A0A2T9YBX4_9FUNG</name>
<reference evidence="1 2" key="1">
    <citation type="journal article" date="2018" name="MBio">
        <title>Comparative Genomics Reveals the Core Gene Toolbox for the Fungus-Insect Symbiosis.</title>
        <authorList>
            <person name="Wang Y."/>
            <person name="Stata M."/>
            <person name="Wang W."/>
            <person name="Stajich J.E."/>
            <person name="White M.M."/>
            <person name="Moncalvo J.M."/>
        </authorList>
    </citation>
    <scope>NUCLEOTIDE SEQUENCE [LARGE SCALE GENOMIC DNA]</scope>
    <source>
        <strain evidence="1 2">SWE-8-4</strain>
    </source>
</reference>
<sequence length="128" mass="14287">MSLKADIERFKASSLDNYTEQKRDQISSNIKDVNKLVQRRGTGDVLYAAIRPVDYCNRCSCKNGIAPVACGNQNCFYKFSDRVKEDQNLAYNLCNSCKCAGGKSVINCAKSNCENINLLMENNDPISE</sequence>
<evidence type="ECO:0000313" key="2">
    <source>
        <dbReference type="Proteomes" id="UP000245383"/>
    </source>
</evidence>
<comment type="caution">
    <text evidence="1">The sequence shown here is derived from an EMBL/GenBank/DDBJ whole genome shotgun (WGS) entry which is preliminary data.</text>
</comment>
<protein>
    <submittedName>
        <fullName evidence="1">Uncharacterized protein</fullName>
    </submittedName>
</protein>
<evidence type="ECO:0000313" key="1">
    <source>
        <dbReference type="EMBL" id="PVU89830.1"/>
    </source>
</evidence>
<dbReference type="EMBL" id="MBFR01000295">
    <property type="protein sequence ID" value="PVU89830.1"/>
    <property type="molecule type" value="Genomic_DNA"/>
</dbReference>
<gene>
    <name evidence="1" type="ORF">BB561_005149</name>
</gene>
<dbReference type="Proteomes" id="UP000245383">
    <property type="component" value="Unassembled WGS sequence"/>
</dbReference>
<proteinExistence type="predicted"/>
<keyword evidence="2" id="KW-1185">Reference proteome</keyword>
<accession>A0A2T9YBX4</accession>
<dbReference type="AlphaFoldDB" id="A0A2T9YBX4"/>